<evidence type="ECO:0000313" key="6">
    <source>
        <dbReference type="EMBL" id="SUO97422.1"/>
    </source>
</evidence>
<gene>
    <name evidence="6" type="primary">rmuC</name>
    <name evidence="6" type="ORF">NCTC13337_02424</name>
</gene>
<evidence type="ECO:0000256" key="3">
    <source>
        <dbReference type="ARBA" id="ARBA00023054"/>
    </source>
</evidence>
<dbReference type="RefSeq" id="WP_072576491.1">
    <property type="nucleotide sequence ID" value="NZ_LWHB01000077.1"/>
</dbReference>
<dbReference type="Proteomes" id="UP000254601">
    <property type="component" value="Unassembled WGS sequence"/>
</dbReference>
<comment type="similarity">
    <text evidence="2">Belongs to the RmuC family.</text>
</comment>
<dbReference type="AlphaFoldDB" id="A0A380MYN7"/>
<dbReference type="Gene3D" id="1.20.1260.80">
    <property type="match status" value="1"/>
</dbReference>
<feature type="transmembrane region" description="Helical" evidence="5">
    <location>
        <begin position="6"/>
        <end position="28"/>
    </location>
</feature>
<dbReference type="PANTHER" id="PTHR30563:SF0">
    <property type="entry name" value="DNA RECOMBINATION PROTEIN RMUC"/>
    <property type="match status" value="1"/>
</dbReference>
<reference evidence="6 7" key="1">
    <citation type="submission" date="2018-06" db="EMBL/GenBank/DDBJ databases">
        <authorList>
            <consortium name="Pathogen Informatics"/>
            <person name="Doyle S."/>
        </authorList>
    </citation>
    <scope>NUCLEOTIDE SEQUENCE [LARGE SCALE GENOMIC DNA]</scope>
    <source>
        <strain evidence="6 7">NCTC13337</strain>
    </source>
</reference>
<dbReference type="OrthoDB" id="9765111at2"/>
<keyword evidence="4" id="KW-0233">DNA recombination</keyword>
<keyword evidence="7" id="KW-1185">Reference proteome</keyword>
<name>A0A380MYN7_9GAMM</name>
<sequence length="380" mass="44075">MPHQRYLLMLESLIYLLIPIIFIAFLILNRQQSQRQYKLMKQFAAHQQRQFEKLQEFTRNELNRQQQTLIMRQDYGDSVLRKEINEQLVHQNTHLHREISQLTALTEKRLINITESIQQYLSQNTTHQNSTLKDIISRLSKIDEAQKRLDSLANDVTGLKEILIDKRSRGAFGESQLKTLIDNILPAQYVQYQSTLSNGLRPDCLLKLPEPTGQLAIDSKFPLESYRKLYVNGTRNSAAAQQFAKDIRHHINDIAEKYILPPETAAGAIMFIPAEAIFAELHANFGEIIEYAHHRNVWLTSPTTLVAILTTAKTVIKDDATRKQAHLLREQLYHLKKEFQQFQGRMDNLAKHIEQAQKDVGDVHRSAKAITNQFYQLDEQ</sequence>
<dbReference type="PANTHER" id="PTHR30563">
    <property type="entry name" value="DNA RECOMBINATION PROTEIN RMUC"/>
    <property type="match status" value="1"/>
</dbReference>
<accession>A0A380MYN7</accession>
<evidence type="ECO:0000313" key="7">
    <source>
        <dbReference type="Proteomes" id="UP000254601"/>
    </source>
</evidence>
<dbReference type="EMBL" id="UHIC01000001">
    <property type="protein sequence ID" value="SUO97422.1"/>
    <property type="molecule type" value="Genomic_DNA"/>
</dbReference>
<keyword evidence="5" id="KW-1133">Transmembrane helix</keyword>
<comment type="function">
    <text evidence="1">Involved in DNA recombination.</text>
</comment>
<keyword evidence="3" id="KW-0175">Coiled coil</keyword>
<dbReference type="InterPro" id="IPR003798">
    <property type="entry name" value="DNA_recombination_RmuC"/>
</dbReference>
<keyword evidence="5" id="KW-0472">Membrane</keyword>
<evidence type="ECO:0000256" key="5">
    <source>
        <dbReference type="SAM" id="Phobius"/>
    </source>
</evidence>
<dbReference type="Pfam" id="PF02646">
    <property type="entry name" value="RmuC"/>
    <property type="match status" value="1"/>
</dbReference>
<dbReference type="GO" id="GO:0006310">
    <property type="term" value="P:DNA recombination"/>
    <property type="evidence" value="ECO:0007669"/>
    <property type="project" value="UniProtKB-KW"/>
</dbReference>
<proteinExistence type="inferred from homology"/>
<evidence type="ECO:0000256" key="2">
    <source>
        <dbReference type="ARBA" id="ARBA00009840"/>
    </source>
</evidence>
<evidence type="ECO:0000256" key="4">
    <source>
        <dbReference type="ARBA" id="ARBA00023172"/>
    </source>
</evidence>
<evidence type="ECO:0000256" key="1">
    <source>
        <dbReference type="ARBA" id="ARBA00003416"/>
    </source>
</evidence>
<protein>
    <submittedName>
        <fullName evidence="6">DNA recombination protein rmuC</fullName>
    </submittedName>
</protein>
<keyword evidence="5" id="KW-0812">Transmembrane</keyword>
<organism evidence="6 7">
    <name type="scientific">Suttonella ornithocola</name>
    <dbReference type="NCBI Taxonomy" id="279832"/>
    <lineage>
        <taxon>Bacteria</taxon>
        <taxon>Pseudomonadati</taxon>
        <taxon>Pseudomonadota</taxon>
        <taxon>Gammaproteobacteria</taxon>
        <taxon>Cardiobacteriales</taxon>
        <taxon>Cardiobacteriaceae</taxon>
        <taxon>Suttonella</taxon>
    </lineage>
</organism>